<dbReference type="PANTHER" id="PTHR12818">
    <property type="entry name" value="TRNA (ADENINE(37)-N6)-METHYLTRANSFERASE"/>
    <property type="match status" value="1"/>
</dbReference>
<dbReference type="KEGG" id="cvr:CHLNCDRAFT_10454"/>
<dbReference type="PANTHER" id="PTHR12818:SF0">
    <property type="entry name" value="TRNA (ADENINE(37)-N6)-METHYLTRANSFERASE"/>
    <property type="match status" value="1"/>
</dbReference>
<evidence type="ECO:0000313" key="5">
    <source>
        <dbReference type="Proteomes" id="UP000008141"/>
    </source>
</evidence>
<dbReference type="SUPFAM" id="SSF118196">
    <property type="entry name" value="YaeB-like"/>
    <property type="match status" value="1"/>
</dbReference>
<feature type="non-terminal residue" evidence="4">
    <location>
        <position position="1"/>
    </location>
</feature>
<dbReference type="InParanoid" id="E1Z7L6"/>
<protein>
    <recommendedName>
        <fullName evidence="3">TsaA-like domain-containing protein</fullName>
    </recommendedName>
</protein>
<dbReference type="NCBIfam" id="TIGR00104">
    <property type="entry name" value="tRNA_TsaA"/>
    <property type="match status" value="1"/>
</dbReference>
<organism evidence="5">
    <name type="scientific">Chlorella variabilis</name>
    <name type="common">Green alga</name>
    <dbReference type="NCBI Taxonomy" id="554065"/>
    <lineage>
        <taxon>Eukaryota</taxon>
        <taxon>Viridiplantae</taxon>
        <taxon>Chlorophyta</taxon>
        <taxon>core chlorophytes</taxon>
        <taxon>Trebouxiophyceae</taxon>
        <taxon>Chlorellales</taxon>
        <taxon>Chlorellaceae</taxon>
        <taxon>Chlorella clade</taxon>
        <taxon>Chlorella</taxon>
    </lineage>
</organism>
<evidence type="ECO:0000313" key="4">
    <source>
        <dbReference type="EMBL" id="EFN57940.1"/>
    </source>
</evidence>
<dbReference type="InterPro" id="IPR040372">
    <property type="entry name" value="YaeB-like"/>
</dbReference>
<accession>E1Z7L6</accession>
<dbReference type="EMBL" id="GL433838">
    <property type="protein sequence ID" value="EFN57940.1"/>
    <property type="molecule type" value="Genomic_DNA"/>
</dbReference>
<dbReference type="PROSITE" id="PS51668">
    <property type="entry name" value="TSAA_2"/>
    <property type="match status" value="1"/>
</dbReference>
<dbReference type="InterPro" id="IPR023370">
    <property type="entry name" value="TrmO-like_N"/>
</dbReference>
<dbReference type="FunCoup" id="E1Z7L6">
    <property type="interactions" value="7"/>
</dbReference>
<keyword evidence="1" id="KW-0949">S-adenosyl-L-methionine</keyword>
<dbReference type="Pfam" id="PF01980">
    <property type="entry name" value="TrmO_N"/>
    <property type="match status" value="1"/>
</dbReference>
<dbReference type="AlphaFoldDB" id="E1Z7L6"/>
<dbReference type="Gene3D" id="2.40.30.70">
    <property type="entry name" value="YaeB-like"/>
    <property type="match status" value="1"/>
</dbReference>
<gene>
    <name evidence="4" type="ORF">CHLNCDRAFT_10454</name>
</gene>
<dbReference type="Proteomes" id="UP000008141">
    <property type="component" value="Unassembled WGS sequence"/>
</dbReference>
<comment type="similarity">
    <text evidence="2">Belongs to the tRNA methyltransferase O family.</text>
</comment>
<name>E1Z7L6_CHLVA</name>
<evidence type="ECO:0000256" key="1">
    <source>
        <dbReference type="ARBA" id="ARBA00022691"/>
    </source>
</evidence>
<keyword evidence="5" id="KW-1185">Reference proteome</keyword>
<dbReference type="GeneID" id="17357609"/>
<reference evidence="4 5" key="1">
    <citation type="journal article" date="2010" name="Plant Cell">
        <title>The Chlorella variabilis NC64A genome reveals adaptation to photosymbiosis, coevolution with viruses, and cryptic sex.</title>
        <authorList>
            <person name="Blanc G."/>
            <person name="Duncan G."/>
            <person name="Agarkova I."/>
            <person name="Borodovsky M."/>
            <person name="Gurnon J."/>
            <person name="Kuo A."/>
            <person name="Lindquist E."/>
            <person name="Lucas S."/>
            <person name="Pangilinan J."/>
            <person name="Polle J."/>
            <person name="Salamov A."/>
            <person name="Terry A."/>
            <person name="Yamada T."/>
            <person name="Dunigan D.D."/>
            <person name="Grigoriev I.V."/>
            <person name="Claverie J.M."/>
            <person name="Van Etten J.L."/>
        </authorList>
    </citation>
    <scope>NUCLEOTIDE SEQUENCE [LARGE SCALE GENOMIC DNA]</scope>
    <source>
        <strain evidence="4 5">NC64A</strain>
    </source>
</reference>
<evidence type="ECO:0000256" key="2">
    <source>
        <dbReference type="ARBA" id="ARBA00033753"/>
    </source>
</evidence>
<dbReference type="InterPro" id="IPR036414">
    <property type="entry name" value="YaeB_N_sf"/>
</dbReference>
<dbReference type="OrthoDB" id="4882at2759"/>
<dbReference type="OMA" id="QMLVLDI"/>
<feature type="non-terminal residue" evidence="4">
    <location>
        <position position="226"/>
    </location>
</feature>
<dbReference type="InterPro" id="IPR036413">
    <property type="entry name" value="YaeB-like_sf"/>
</dbReference>
<dbReference type="RefSeq" id="XP_005850042.1">
    <property type="nucleotide sequence ID" value="XM_005849980.1"/>
</dbReference>
<feature type="domain" description="TsaA-like" evidence="3">
    <location>
        <begin position="9"/>
        <end position="156"/>
    </location>
</feature>
<evidence type="ECO:0000259" key="3">
    <source>
        <dbReference type="PROSITE" id="PS51668"/>
    </source>
</evidence>
<dbReference type="CDD" id="cd09281">
    <property type="entry name" value="UPF0066"/>
    <property type="match status" value="1"/>
</dbReference>
<dbReference type="FunFam" id="2.40.30.70:FF:000003">
    <property type="entry name" value="tRNA (Adenine(37)-N6)-methyltransferase isoform A"/>
    <property type="match status" value="1"/>
</dbReference>
<dbReference type="eggNOG" id="KOG2942">
    <property type="taxonomic scope" value="Eukaryota"/>
</dbReference>
<sequence>DLLGVAFPLRPVGILRSCFSRRNGTPRQPLLVPAARARLTLRPGLSGDFLEGLGQYSHCWVLYIFHENTDLQRLWQPERDSGVRAKIRRAVPRLDGGKMGVFATRSPHRPCPIGLSVAQVVAVEGRTLVLGGADIVDGSPILDIKPFVPFCDNVHAATAPPWVAAKVRGGCSFVLAACFIAALRRAFTKHATQLGQRSLYCGFEQYRELVEQVLSRDIRSHTQRIK</sequence>
<proteinExistence type="inferred from homology"/>